<protein>
    <submittedName>
        <fullName evidence="2">Glycine betaine/proline transport system substrate-binding protein</fullName>
    </submittedName>
</protein>
<gene>
    <name evidence="2" type="ORF">GGE60_003045</name>
</gene>
<proteinExistence type="predicted"/>
<accession>A0A7W6ZUH7</accession>
<dbReference type="Gene3D" id="3.40.190.10">
    <property type="entry name" value="Periplasmic binding protein-like II"/>
    <property type="match status" value="1"/>
</dbReference>
<dbReference type="GO" id="GO:0022857">
    <property type="term" value="F:transmembrane transporter activity"/>
    <property type="evidence" value="ECO:0007669"/>
    <property type="project" value="InterPro"/>
</dbReference>
<dbReference type="GO" id="GO:0043190">
    <property type="term" value="C:ATP-binding cassette (ABC) transporter complex"/>
    <property type="evidence" value="ECO:0007669"/>
    <property type="project" value="InterPro"/>
</dbReference>
<dbReference type="SUPFAM" id="SSF53850">
    <property type="entry name" value="Periplasmic binding protein-like II"/>
    <property type="match status" value="1"/>
</dbReference>
<dbReference type="Pfam" id="PF04069">
    <property type="entry name" value="OpuAC"/>
    <property type="match status" value="1"/>
</dbReference>
<dbReference type="Proteomes" id="UP000543836">
    <property type="component" value="Unassembled WGS sequence"/>
</dbReference>
<dbReference type="EMBL" id="JACIIG010000006">
    <property type="protein sequence ID" value="MBB4568926.1"/>
    <property type="molecule type" value="Genomic_DNA"/>
</dbReference>
<reference evidence="2 3" key="1">
    <citation type="submission" date="2020-08" db="EMBL/GenBank/DDBJ databases">
        <title>Genomic Encyclopedia of Type Strains, Phase IV (KMG-V): Genome sequencing to study the core and pangenomes of soil and plant-associated prokaryotes.</title>
        <authorList>
            <person name="Whitman W."/>
        </authorList>
    </citation>
    <scope>NUCLEOTIDE SEQUENCE [LARGE SCALE GENOMIC DNA]</scope>
    <source>
        <strain evidence="2 3">SEMIA 492</strain>
    </source>
</reference>
<feature type="domain" description="ABC-type glycine betaine transport system substrate-binding" evidence="1">
    <location>
        <begin position="39"/>
        <end position="103"/>
    </location>
</feature>
<organism evidence="2 3">
    <name type="scientific">Rhizobium leucaenae</name>
    <dbReference type="NCBI Taxonomy" id="29450"/>
    <lineage>
        <taxon>Bacteria</taxon>
        <taxon>Pseudomonadati</taxon>
        <taxon>Pseudomonadota</taxon>
        <taxon>Alphaproteobacteria</taxon>
        <taxon>Hyphomicrobiales</taxon>
        <taxon>Rhizobiaceae</taxon>
        <taxon>Rhizobium/Agrobacterium group</taxon>
        <taxon>Rhizobium</taxon>
    </lineage>
</organism>
<evidence type="ECO:0000259" key="1">
    <source>
        <dbReference type="Pfam" id="PF04069"/>
    </source>
</evidence>
<sequence length="124" mass="13751">MTVPDVPSPEPYGDSSTLALVICDHSGRKRCNTVADCPDPKPNAWPVDHVVTLVVKSFSEKAGPDVLKYLKNRSRSNDTVKKLMAWMTDNQAGEDGAKHFLKENKDIWTKWVSPEAAKKIEASL</sequence>
<dbReference type="InterPro" id="IPR007210">
    <property type="entry name" value="ABC_Gly_betaine_transp_sub-bd"/>
</dbReference>
<evidence type="ECO:0000313" key="3">
    <source>
        <dbReference type="Proteomes" id="UP000543836"/>
    </source>
</evidence>
<comment type="caution">
    <text evidence="2">The sequence shown here is derived from an EMBL/GenBank/DDBJ whole genome shotgun (WGS) entry which is preliminary data.</text>
</comment>
<keyword evidence="3" id="KW-1185">Reference proteome</keyword>
<name>A0A7W6ZUH7_9HYPH</name>
<evidence type="ECO:0000313" key="2">
    <source>
        <dbReference type="EMBL" id="MBB4568926.1"/>
    </source>
</evidence>
<dbReference type="AlphaFoldDB" id="A0A7W6ZUH7"/>